<dbReference type="AlphaFoldDB" id="A0A2N8NQW7"/>
<dbReference type="Proteomes" id="UP000235945">
    <property type="component" value="Unassembled WGS sequence"/>
</dbReference>
<dbReference type="EMBL" id="JACHJF010000001">
    <property type="protein sequence ID" value="MBB5116919.1"/>
    <property type="molecule type" value="Genomic_DNA"/>
</dbReference>
<organism evidence="2 3">
    <name type="scientific">Streptomyces eurocidicus</name>
    <name type="common">Streptoverticillium eurocidicus</name>
    <dbReference type="NCBI Taxonomy" id="66423"/>
    <lineage>
        <taxon>Bacteria</taxon>
        <taxon>Bacillati</taxon>
        <taxon>Actinomycetota</taxon>
        <taxon>Actinomycetes</taxon>
        <taxon>Kitasatosporales</taxon>
        <taxon>Streptomycetaceae</taxon>
        <taxon>Streptomyces</taxon>
    </lineage>
</organism>
<comment type="caution">
    <text evidence="2">The sequence shown here is derived from an EMBL/GenBank/DDBJ whole genome shotgun (WGS) entry which is preliminary data.</text>
</comment>
<evidence type="ECO:0000313" key="1">
    <source>
        <dbReference type="EMBL" id="MBB5116919.1"/>
    </source>
</evidence>
<gene>
    <name evidence="2" type="ORF">AF335_24115</name>
    <name evidence="1" type="ORF">FHS36_000317</name>
</gene>
<reference evidence="2" key="2">
    <citation type="submission" date="2015-07" db="EMBL/GenBank/DDBJ databases">
        <authorList>
            <person name="Noorani M."/>
        </authorList>
    </citation>
    <scope>NUCLEOTIDE SEQUENCE [LARGE SCALE GENOMIC DNA]</scope>
    <source>
        <strain evidence="2">ATCC 27428</strain>
    </source>
</reference>
<keyword evidence="3" id="KW-1185">Reference proteome</keyword>
<proteinExistence type="predicted"/>
<evidence type="ECO:0000313" key="4">
    <source>
        <dbReference type="Proteomes" id="UP000528608"/>
    </source>
</evidence>
<dbReference type="RefSeq" id="WP_170127801.1">
    <property type="nucleotide sequence ID" value="NZ_JACHJF010000001.1"/>
</dbReference>
<protein>
    <submittedName>
        <fullName evidence="2">Uncharacterized protein</fullName>
    </submittedName>
</protein>
<sequence length="117" mass="12526">MFKLLKNNNDDEGSAPDPSVVVLRDSAAVAEAVAEALASASDAERPGLERAAALIAERAARPEHEVRADWVREVCAEAGVDPVAQELHAIRAVRKAAPRLRLAEAVQLVREVRENAA</sequence>
<dbReference type="EMBL" id="LGUI01000009">
    <property type="protein sequence ID" value="PNE31158.1"/>
    <property type="molecule type" value="Genomic_DNA"/>
</dbReference>
<accession>A0A2N8NQW7</accession>
<name>A0A2N8NQW7_STREU</name>
<reference evidence="3" key="1">
    <citation type="submission" date="2015-07" db="EMBL/GenBank/DDBJ databases">
        <authorList>
            <person name="Graham D.E."/>
            <person name="Giannone R.J."/>
            <person name="Gulvik C.A."/>
            <person name="Hettich R.L."/>
            <person name="Klingeman D.M."/>
            <person name="Mahan K.M."/>
            <person name="Parry R.J."/>
            <person name="Spain J.C."/>
        </authorList>
    </citation>
    <scope>NUCLEOTIDE SEQUENCE [LARGE SCALE GENOMIC DNA]</scope>
    <source>
        <strain evidence="3">ATCC 27428</strain>
    </source>
</reference>
<dbReference type="Proteomes" id="UP000528608">
    <property type="component" value="Unassembled WGS sequence"/>
</dbReference>
<evidence type="ECO:0000313" key="3">
    <source>
        <dbReference type="Proteomes" id="UP000235945"/>
    </source>
</evidence>
<reference evidence="1 4" key="3">
    <citation type="submission" date="2020-08" db="EMBL/GenBank/DDBJ databases">
        <title>Genomic Encyclopedia of Type Strains, Phase III (KMG-III): the genomes of soil and plant-associated and newly described type strains.</title>
        <authorList>
            <person name="Whitman W."/>
        </authorList>
    </citation>
    <scope>NUCLEOTIDE SEQUENCE [LARGE SCALE GENOMIC DNA]</scope>
    <source>
        <strain evidence="1 4">CECT 3259</strain>
    </source>
</reference>
<evidence type="ECO:0000313" key="2">
    <source>
        <dbReference type="EMBL" id="PNE31158.1"/>
    </source>
</evidence>